<dbReference type="SUPFAM" id="SSF57667">
    <property type="entry name" value="beta-beta-alpha zinc fingers"/>
    <property type="match status" value="1"/>
</dbReference>
<dbReference type="InterPro" id="IPR036236">
    <property type="entry name" value="Znf_C2H2_sf"/>
</dbReference>
<dbReference type="SMART" id="SM00355">
    <property type="entry name" value="ZnF_C2H2"/>
    <property type="match status" value="2"/>
</dbReference>
<dbReference type="GO" id="GO:0000785">
    <property type="term" value="C:chromatin"/>
    <property type="evidence" value="ECO:0007669"/>
    <property type="project" value="TreeGrafter"/>
</dbReference>
<evidence type="ECO:0000256" key="6">
    <source>
        <dbReference type="ARBA" id="ARBA00023242"/>
    </source>
</evidence>
<evidence type="ECO:0000313" key="10">
    <source>
        <dbReference type="EMBL" id="ODN76064.1"/>
    </source>
</evidence>
<dbReference type="InterPro" id="IPR007219">
    <property type="entry name" value="XnlR_reg_dom"/>
</dbReference>
<comment type="caution">
    <text evidence="10">The sequence shown here is derived from an EMBL/GenBank/DDBJ whole genome shotgun (WGS) entry which is preliminary data.</text>
</comment>
<dbReference type="Pfam" id="PF04082">
    <property type="entry name" value="Fungal_trans"/>
    <property type="match status" value="1"/>
</dbReference>
<sequence>MSLPSPPAPNQADLEKAQPFQCAVCQRRFTRMENLKRHAKLHDKTTERPVFPCSECKSTFSRADLRRRHVISKHGDESSRGKSTSPKDSSYKAVSIIPESTLDALATASYQQEKSIIDRFPLADLGAPSSVQYQDTNPAPIDFRRQSLPSTSSSTTSLLQRLRLSQPPSSAIPISVEDDTLHPMSIGPAVQSFFAYAPHMFPFLHQPTFVSESCHPSLLFAIMCLGLHTAADSLKDHEKAMGCYRAGLSGLDGTLEKAGNLKPSEVLHIIQAHILLEIYAILALCGEHTSRGLNLHHQAIQIARKAGLMEPYPTQPSSTQDLDMLWRQFIRGESHKRTLYALYVNDSTWYHFLSRPRSLSHLEIKHELPCRSSLWDAVSATDWAHRSLVASTDTACPRFLDTIRRAFSSDLDASLQVDSYGASLMTHFVLSSVREMTGWSTMTGRSCFERFESLHTSMVKLEPLVSVPNHAHESPTTAAAEATWRMSMIELLLWSQSHTGGLVEDSIDGAMAAIAMLGSNPMLDISPEILQSVEHHVNWFLLYLHRTGPDTRYEAPFLSFYLFKAAVIAWQIVRSGGLGPLETVGVSDIDSLLGWIRAMFERRVRWGIGKIVSKTLAELQSQSEFAVSRDC</sequence>
<feature type="region of interest" description="Disordered" evidence="8">
    <location>
        <begin position="67"/>
        <end position="91"/>
    </location>
</feature>
<feature type="region of interest" description="Disordered" evidence="8">
    <location>
        <begin position="129"/>
        <end position="152"/>
    </location>
</feature>
<protein>
    <recommendedName>
        <fullName evidence="9">C2H2-type domain-containing protein</fullName>
    </recommendedName>
</protein>
<evidence type="ECO:0000256" key="2">
    <source>
        <dbReference type="ARBA" id="ARBA00022723"/>
    </source>
</evidence>
<comment type="subcellular location">
    <subcellularLocation>
        <location evidence="1">Nucleus</location>
    </subcellularLocation>
</comment>
<dbReference type="InterPro" id="IPR013087">
    <property type="entry name" value="Znf_C2H2_type"/>
</dbReference>
<name>A0A1E3HIA8_9TREE</name>
<dbReference type="GeneID" id="30157317"/>
<gene>
    <name evidence="10" type="ORF">L202_06008</name>
</gene>
<keyword evidence="4 7" id="KW-0863">Zinc-finger</keyword>
<dbReference type="AlphaFoldDB" id="A0A1E3HIA8"/>
<dbReference type="CDD" id="cd12148">
    <property type="entry name" value="fungal_TF_MHR"/>
    <property type="match status" value="1"/>
</dbReference>
<evidence type="ECO:0000256" key="7">
    <source>
        <dbReference type="PROSITE-ProRule" id="PRU00042"/>
    </source>
</evidence>
<keyword evidence="5" id="KW-0862">Zinc</keyword>
<evidence type="ECO:0000256" key="3">
    <source>
        <dbReference type="ARBA" id="ARBA00022737"/>
    </source>
</evidence>
<keyword evidence="11" id="KW-1185">Reference proteome</keyword>
<dbReference type="PANTHER" id="PTHR40626">
    <property type="entry name" value="MIP31509P"/>
    <property type="match status" value="1"/>
</dbReference>
<evidence type="ECO:0000259" key="9">
    <source>
        <dbReference type="PROSITE" id="PS50157"/>
    </source>
</evidence>
<keyword evidence="3" id="KW-0677">Repeat</keyword>
<keyword evidence="2" id="KW-0479">Metal-binding</keyword>
<dbReference type="STRING" id="1295533.A0A1E3HIA8"/>
<dbReference type="InterPro" id="IPR051059">
    <property type="entry name" value="VerF-like"/>
</dbReference>
<dbReference type="GO" id="GO:0000981">
    <property type="term" value="F:DNA-binding transcription factor activity, RNA polymerase II-specific"/>
    <property type="evidence" value="ECO:0007669"/>
    <property type="project" value="InterPro"/>
</dbReference>
<dbReference type="Gene3D" id="3.30.160.60">
    <property type="entry name" value="Classic Zinc Finger"/>
    <property type="match status" value="1"/>
</dbReference>
<evidence type="ECO:0000256" key="5">
    <source>
        <dbReference type="ARBA" id="ARBA00022833"/>
    </source>
</evidence>
<dbReference type="FunFam" id="3.30.160.60:FF:000446">
    <property type="entry name" value="Zinc finger protein"/>
    <property type="match status" value="1"/>
</dbReference>
<evidence type="ECO:0000256" key="1">
    <source>
        <dbReference type="ARBA" id="ARBA00004123"/>
    </source>
</evidence>
<proteinExistence type="predicted"/>
<dbReference type="Proteomes" id="UP000094065">
    <property type="component" value="Unassembled WGS sequence"/>
</dbReference>
<reference evidence="10 11" key="1">
    <citation type="submission" date="2016-06" db="EMBL/GenBank/DDBJ databases">
        <title>Evolution of pathogenesis and genome organization in the Tremellales.</title>
        <authorList>
            <person name="Cuomo C."/>
            <person name="Litvintseva A."/>
            <person name="Heitman J."/>
            <person name="Chen Y."/>
            <person name="Sun S."/>
            <person name="Springer D."/>
            <person name="Dromer F."/>
            <person name="Young S."/>
            <person name="Zeng Q."/>
            <person name="Chapman S."/>
            <person name="Gujja S."/>
            <person name="Saif S."/>
            <person name="Birren B."/>
        </authorList>
    </citation>
    <scope>NUCLEOTIDE SEQUENCE [LARGE SCALE GENOMIC DNA]</scope>
    <source>
        <strain evidence="10 11">CBS 6039</strain>
    </source>
</reference>
<dbReference type="Pfam" id="PF00096">
    <property type="entry name" value="zf-C2H2"/>
    <property type="match status" value="1"/>
</dbReference>
<evidence type="ECO:0000256" key="8">
    <source>
        <dbReference type="SAM" id="MobiDB-lite"/>
    </source>
</evidence>
<organism evidence="10 11">
    <name type="scientific">Cryptococcus amylolentus CBS 6039</name>
    <dbReference type="NCBI Taxonomy" id="1295533"/>
    <lineage>
        <taxon>Eukaryota</taxon>
        <taxon>Fungi</taxon>
        <taxon>Dikarya</taxon>
        <taxon>Basidiomycota</taxon>
        <taxon>Agaricomycotina</taxon>
        <taxon>Tremellomycetes</taxon>
        <taxon>Tremellales</taxon>
        <taxon>Cryptococcaceae</taxon>
        <taxon>Cryptococcus</taxon>
    </lineage>
</organism>
<dbReference type="GO" id="GO:0008270">
    <property type="term" value="F:zinc ion binding"/>
    <property type="evidence" value="ECO:0007669"/>
    <property type="project" value="UniProtKB-KW"/>
</dbReference>
<dbReference type="GO" id="GO:0006351">
    <property type="term" value="P:DNA-templated transcription"/>
    <property type="evidence" value="ECO:0007669"/>
    <property type="project" value="InterPro"/>
</dbReference>
<keyword evidence="6" id="KW-0539">Nucleus</keyword>
<dbReference type="GO" id="GO:0000978">
    <property type="term" value="F:RNA polymerase II cis-regulatory region sequence-specific DNA binding"/>
    <property type="evidence" value="ECO:0007669"/>
    <property type="project" value="InterPro"/>
</dbReference>
<dbReference type="GO" id="GO:0005634">
    <property type="term" value="C:nucleus"/>
    <property type="evidence" value="ECO:0007669"/>
    <property type="project" value="UniProtKB-SubCell"/>
</dbReference>
<dbReference type="RefSeq" id="XP_018991595.1">
    <property type="nucleotide sequence ID" value="XM_019140444.1"/>
</dbReference>
<feature type="domain" description="C2H2-type" evidence="9">
    <location>
        <begin position="20"/>
        <end position="49"/>
    </location>
</feature>
<evidence type="ECO:0000256" key="4">
    <source>
        <dbReference type="ARBA" id="ARBA00022771"/>
    </source>
</evidence>
<accession>A0A1E3HIA8</accession>
<dbReference type="EMBL" id="AWGJ01000009">
    <property type="protein sequence ID" value="ODN76064.1"/>
    <property type="molecule type" value="Genomic_DNA"/>
</dbReference>
<dbReference type="PROSITE" id="PS00028">
    <property type="entry name" value="ZINC_FINGER_C2H2_1"/>
    <property type="match status" value="2"/>
</dbReference>
<dbReference type="OrthoDB" id="8117402at2759"/>
<evidence type="ECO:0000313" key="11">
    <source>
        <dbReference type="Proteomes" id="UP000094065"/>
    </source>
</evidence>
<dbReference type="PROSITE" id="PS50157">
    <property type="entry name" value="ZINC_FINGER_C2H2_2"/>
    <property type="match status" value="2"/>
</dbReference>
<feature type="domain" description="C2H2-type" evidence="9">
    <location>
        <begin position="51"/>
        <end position="79"/>
    </location>
</feature>
<dbReference type="PANTHER" id="PTHR40626:SF11">
    <property type="entry name" value="ZINC FINGER PROTEIN YPR022C"/>
    <property type="match status" value="1"/>
</dbReference>